<name>A0A445EWP6_ARAHY</name>
<gene>
    <name evidence="1" type="ORF">Ahy_A01g004634</name>
</gene>
<dbReference type="EMBL" id="SDMP01000001">
    <property type="protein sequence ID" value="RYR79830.1"/>
    <property type="molecule type" value="Genomic_DNA"/>
</dbReference>
<proteinExistence type="predicted"/>
<protein>
    <submittedName>
        <fullName evidence="1">Uncharacterized protein</fullName>
    </submittedName>
</protein>
<keyword evidence="2" id="KW-1185">Reference proteome</keyword>
<organism evidence="1 2">
    <name type="scientific">Arachis hypogaea</name>
    <name type="common">Peanut</name>
    <dbReference type="NCBI Taxonomy" id="3818"/>
    <lineage>
        <taxon>Eukaryota</taxon>
        <taxon>Viridiplantae</taxon>
        <taxon>Streptophyta</taxon>
        <taxon>Embryophyta</taxon>
        <taxon>Tracheophyta</taxon>
        <taxon>Spermatophyta</taxon>
        <taxon>Magnoliopsida</taxon>
        <taxon>eudicotyledons</taxon>
        <taxon>Gunneridae</taxon>
        <taxon>Pentapetalae</taxon>
        <taxon>rosids</taxon>
        <taxon>fabids</taxon>
        <taxon>Fabales</taxon>
        <taxon>Fabaceae</taxon>
        <taxon>Papilionoideae</taxon>
        <taxon>50 kb inversion clade</taxon>
        <taxon>dalbergioids sensu lato</taxon>
        <taxon>Dalbergieae</taxon>
        <taxon>Pterocarpus clade</taxon>
        <taxon>Arachis</taxon>
    </lineage>
</organism>
<accession>A0A445EWP6</accession>
<evidence type="ECO:0000313" key="2">
    <source>
        <dbReference type="Proteomes" id="UP000289738"/>
    </source>
</evidence>
<dbReference type="AlphaFoldDB" id="A0A445EWP6"/>
<sequence length="106" mass="12436">MQALQSCCPEIICELRVIPYYDGHLMVHDYSMFDKWHKMVTAISVLLSQAIKTALRVDDSSWQPHRAFHAYCIRHMTANFMSRFKSVESKRHLINAAYSPNKVEYK</sequence>
<comment type="caution">
    <text evidence="1">The sequence shown here is derived from an EMBL/GenBank/DDBJ whole genome shotgun (WGS) entry which is preliminary data.</text>
</comment>
<reference evidence="1 2" key="1">
    <citation type="submission" date="2019-01" db="EMBL/GenBank/DDBJ databases">
        <title>Sequencing of cultivated peanut Arachis hypogaea provides insights into genome evolution and oil improvement.</title>
        <authorList>
            <person name="Chen X."/>
        </authorList>
    </citation>
    <scope>NUCLEOTIDE SEQUENCE [LARGE SCALE GENOMIC DNA]</scope>
    <source>
        <strain evidence="2">cv. Fuhuasheng</strain>
        <tissue evidence="1">Leaves</tissue>
    </source>
</reference>
<evidence type="ECO:0000313" key="1">
    <source>
        <dbReference type="EMBL" id="RYR79830.1"/>
    </source>
</evidence>
<dbReference type="Proteomes" id="UP000289738">
    <property type="component" value="Chromosome A01"/>
</dbReference>